<feature type="domain" description="Integrase catalytic" evidence="1">
    <location>
        <begin position="121"/>
        <end position="284"/>
    </location>
</feature>
<sequence length="286" mass="33064">MKFAFVAKHRSIWPVAWLCEALGVSRSGFHAWLHRSPSQHARYDEALLDKIKISFKDSDRTYGARRVWHDLLAEGFSCGLHRVERLMRDNALRARPRRRGLPKDNGERPVIMPSVLDRQFGAARPNQKWVADFTYLWTAEGWLYVAAVIDLFSRRVVGWSMNANMTAQLVTDALIMAIWRRGKPDALLHHSDQGSQHTSEQFQRLMADHGITCSMSRSGNVWDNAAMESFFSSLKTERTARKVYRTRNDAKADVFDYIERFYNPKRRHSTLGYLSPMEFENKVGLA</sequence>
<dbReference type="Gene3D" id="3.30.420.10">
    <property type="entry name" value="Ribonuclease H-like superfamily/Ribonuclease H"/>
    <property type="match status" value="1"/>
</dbReference>
<dbReference type="Proteomes" id="UP000319824">
    <property type="component" value="Unassembled WGS sequence"/>
</dbReference>
<name>A0A559SR75_9HYPH</name>
<dbReference type="Pfam" id="PF00665">
    <property type="entry name" value="rve"/>
    <property type="match status" value="1"/>
</dbReference>
<dbReference type="Pfam" id="PF13333">
    <property type="entry name" value="rve_2"/>
    <property type="match status" value="1"/>
</dbReference>
<dbReference type="InterPro" id="IPR036397">
    <property type="entry name" value="RNaseH_sf"/>
</dbReference>
<dbReference type="Pfam" id="PF13276">
    <property type="entry name" value="HTH_21"/>
    <property type="match status" value="1"/>
</dbReference>
<dbReference type="InterPro" id="IPR050900">
    <property type="entry name" value="Transposase_IS3/IS150/IS904"/>
</dbReference>
<dbReference type="GO" id="GO:0003676">
    <property type="term" value="F:nucleic acid binding"/>
    <property type="evidence" value="ECO:0007669"/>
    <property type="project" value="InterPro"/>
</dbReference>
<dbReference type="InterPro" id="IPR048020">
    <property type="entry name" value="Transpos_IS3"/>
</dbReference>
<reference evidence="2 3" key="1">
    <citation type="submission" date="2019-06" db="EMBL/GenBank/DDBJ databases">
        <title>Pac Bio to generate improved reference genome sequences for organisms with transposon mutant libraries (support for FEBA project).</title>
        <authorList>
            <person name="Blow M."/>
        </authorList>
    </citation>
    <scope>NUCLEOTIDE SEQUENCE [LARGE SCALE GENOMIC DNA]</scope>
    <source>
        <strain evidence="2 3">USDA 1844</strain>
    </source>
</reference>
<dbReference type="InterPro" id="IPR001584">
    <property type="entry name" value="Integrase_cat-core"/>
</dbReference>
<dbReference type="AlphaFoldDB" id="A0A559SR75"/>
<dbReference type="GO" id="GO:0015074">
    <property type="term" value="P:DNA integration"/>
    <property type="evidence" value="ECO:0007669"/>
    <property type="project" value="InterPro"/>
</dbReference>
<dbReference type="PROSITE" id="PS50994">
    <property type="entry name" value="INTEGRASE"/>
    <property type="match status" value="1"/>
</dbReference>
<dbReference type="PANTHER" id="PTHR46889:SF4">
    <property type="entry name" value="TRANSPOSASE INSO FOR INSERTION SEQUENCE ELEMENT IS911B-RELATED"/>
    <property type="match status" value="1"/>
</dbReference>
<evidence type="ECO:0000313" key="2">
    <source>
        <dbReference type="EMBL" id="TVZ64875.1"/>
    </source>
</evidence>
<protein>
    <submittedName>
        <fullName evidence="2">Putative transposase</fullName>
    </submittedName>
</protein>
<evidence type="ECO:0000259" key="1">
    <source>
        <dbReference type="PROSITE" id="PS50994"/>
    </source>
</evidence>
<proteinExistence type="predicted"/>
<dbReference type="SUPFAM" id="SSF53098">
    <property type="entry name" value="Ribonuclease H-like"/>
    <property type="match status" value="1"/>
</dbReference>
<evidence type="ECO:0000313" key="3">
    <source>
        <dbReference type="Proteomes" id="UP000319824"/>
    </source>
</evidence>
<comment type="caution">
    <text evidence="2">The sequence shown here is derived from an EMBL/GenBank/DDBJ whole genome shotgun (WGS) entry which is preliminary data.</text>
</comment>
<dbReference type="EMBL" id="VISO01000003">
    <property type="protein sequence ID" value="TVZ64875.1"/>
    <property type="molecule type" value="Genomic_DNA"/>
</dbReference>
<dbReference type="InterPro" id="IPR025948">
    <property type="entry name" value="HTH-like_dom"/>
</dbReference>
<organism evidence="2 3">
    <name type="scientific">Rhizobium mongolense USDA 1844</name>
    <dbReference type="NCBI Taxonomy" id="1079460"/>
    <lineage>
        <taxon>Bacteria</taxon>
        <taxon>Pseudomonadati</taxon>
        <taxon>Pseudomonadota</taxon>
        <taxon>Alphaproteobacteria</taxon>
        <taxon>Hyphomicrobiales</taxon>
        <taxon>Rhizobiaceae</taxon>
        <taxon>Rhizobium/Agrobacterium group</taxon>
        <taxon>Rhizobium</taxon>
    </lineage>
</organism>
<dbReference type="InterPro" id="IPR012337">
    <property type="entry name" value="RNaseH-like_sf"/>
</dbReference>
<dbReference type="NCBIfam" id="NF033516">
    <property type="entry name" value="transpos_IS3"/>
    <property type="match status" value="1"/>
</dbReference>
<gene>
    <name evidence="2" type="ORF">BCL32_5148</name>
</gene>
<accession>A0A559SR75</accession>
<dbReference type="PANTHER" id="PTHR46889">
    <property type="entry name" value="TRANSPOSASE INSF FOR INSERTION SEQUENCE IS3B-RELATED"/>
    <property type="match status" value="1"/>
</dbReference>